<dbReference type="Proteomes" id="UP000316304">
    <property type="component" value="Unassembled WGS sequence"/>
</dbReference>
<keyword evidence="1" id="KW-1133">Transmembrane helix</keyword>
<keyword evidence="3" id="KW-1185">Reference proteome</keyword>
<gene>
    <name evidence="2" type="ORF">Pla52o_35660</name>
</gene>
<keyword evidence="1" id="KW-0812">Transmembrane</keyword>
<evidence type="ECO:0000313" key="2">
    <source>
        <dbReference type="EMBL" id="TWU22507.1"/>
    </source>
</evidence>
<sequence length="151" mass="16988">MQSSDLGPKLWSTPVSAAKWSAGLVGMILLAIGCWIAWDLETSGTIFVRGFGRIPAGDFIWGYRLVMAIFLSFATGLASAWYWFPKVDVFEHGLVLPDGRRVLWSEDLRCEQSRPGKWVFQQDGDRIEMLVYDALSIKRMKAELESRGLIG</sequence>
<reference evidence="2 3" key="1">
    <citation type="submission" date="2019-02" db="EMBL/GenBank/DDBJ databases">
        <title>Deep-cultivation of Planctomycetes and their phenomic and genomic characterization uncovers novel biology.</title>
        <authorList>
            <person name="Wiegand S."/>
            <person name="Jogler M."/>
            <person name="Boedeker C."/>
            <person name="Pinto D."/>
            <person name="Vollmers J."/>
            <person name="Rivas-Marin E."/>
            <person name="Kohn T."/>
            <person name="Peeters S.H."/>
            <person name="Heuer A."/>
            <person name="Rast P."/>
            <person name="Oberbeckmann S."/>
            <person name="Bunk B."/>
            <person name="Jeske O."/>
            <person name="Meyerdierks A."/>
            <person name="Storesund J.E."/>
            <person name="Kallscheuer N."/>
            <person name="Luecker S."/>
            <person name="Lage O.M."/>
            <person name="Pohl T."/>
            <person name="Merkel B.J."/>
            <person name="Hornburger P."/>
            <person name="Mueller R.-W."/>
            <person name="Bruemmer F."/>
            <person name="Labrenz M."/>
            <person name="Spormann A.M."/>
            <person name="Op Den Camp H."/>
            <person name="Overmann J."/>
            <person name="Amann R."/>
            <person name="Jetten M.S.M."/>
            <person name="Mascher T."/>
            <person name="Medema M.H."/>
            <person name="Devos D.P."/>
            <person name="Kaster A.-K."/>
            <person name="Ovreas L."/>
            <person name="Rohde M."/>
            <person name="Galperin M.Y."/>
            <person name="Jogler C."/>
        </authorList>
    </citation>
    <scope>NUCLEOTIDE SEQUENCE [LARGE SCALE GENOMIC DNA]</scope>
    <source>
        <strain evidence="2 3">Pla52o</strain>
    </source>
</reference>
<evidence type="ECO:0000256" key="1">
    <source>
        <dbReference type="SAM" id="Phobius"/>
    </source>
</evidence>
<dbReference type="RefSeq" id="WP_146595668.1">
    <property type="nucleotide sequence ID" value="NZ_SJPT01000005.1"/>
</dbReference>
<dbReference type="OrthoDB" id="9836743at2"/>
<proteinExistence type="predicted"/>
<name>A0A5C6CFI3_9BACT</name>
<keyword evidence="1" id="KW-0472">Membrane</keyword>
<accession>A0A5C6CFI3</accession>
<evidence type="ECO:0000313" key="3">
    <source>
        <dbReference type="Proteomes" id="UP000316304"/>
    </source>
</evidence>
<dbReference type="EMBL" id="SJPT01000005">
    <property type="protein sequence ID" value="TWU22507.1"/>
    <property type="molecule type" value="Genomic_DNA"/>
</dbReference>
<organism evidence="2 3">
    <name type="scientific">Novipirellula galeiformis</name>
    <dbReference type="NCBI Taxonomy" id="2528004"/>
    <lineage>
        <taxon>Bacteria</taxon>
        <taxon>Pseudomonadati</taxon>
        <taxon>Planctomycetota</taxon>
        <taxon>Planctomycetia</taxon>
        <taxon>Pirellulales</taxon>
        <taxon>Pirellulaceae</taxon>
        <taxon>Novipirellula</taxon>
    </lineage>
</organism>
<feature type="transmembrane region" description="Helical" evidence="1">
    <location>
        <begin position="61"/>
        <end position="84"/>
    </location>
</feature>
<comment type="caution">
    <text evidence="2">The sequence shown here is derived from an EMBL/GenBank/DDBJ whole genome shotgun (WGS) entry which is preliminary data.</text>
</comment>
<feature type="transmembrane region" description="Helical" evidence="1">
    <location>
        <begin position="20"/>
        <end position="40"/>
    </location>
</feature>
<dbReference type="AlphaFoldDB" id="A0A5C6CFI3"/>
<protein>
    <submittedName>
        <fullName evidence="2">Uncharacterized protein</fullName>
    </submittedName>
</protein>